<reference evidence="8 9" key="1">
    <citation type="submission" date="2024-02" db="EMBL/GenBank/DDBJ databases">
        <title>A draft genome for the cacao thread blight pathogen Marasmius crinis-equi.</title>
        <authorList>
            <person name="Cohen S.P."/>
            <person name="Baruah I.K."/>
            <person name="Amoako-Attah I."/>
            <person name="Bukari Y."/>
            <person name="Meinhardt L.W."/>
            <person name="Bailey B.A."/>
        </authorList>
    </citation>
    <scope>NUCLEOTIDE SEQUENCE [LARGE SCALE GENOMIC DNA]</scope>
    <source>
        <strain evidence="8 9">GH-76</strain>
    </source>
</reference>
<dbReference type="Pfam" id="PF26282">
    <property type="entry name" value="Ig_TRAPPC9-Trs120_3rd"/>
    <property type="match status" value="1"/>
</dbReference>
<dbReference type="InterPro" id="IPR058564">
    <property type="entry name" value="TPR_TRAPPC9_Trs120"/>
</dbReference>
<organism evidence="8 9">
    <name type="scientific">Marasmius crinis-equi</name>
    <dbReference type="NCBI Taxonomy" id="585013"/>
    <lineage>
        <taxon>Eukaryota</taxon>
        <taxon>Fungi</taxon>
        <taxon>Dikarya</taxon>
        <taxon>Basidiomycota</taxon>
        <taxon>Agaricomycotina</taxon>
        <taxon>Agaricomycetes</taxon>
        <taxon>Agaricomycetidae</taxon>
        <taxon>Agaricales</taxon>
        <taxon>Marasmiineae</taxon>
        <taxon>Marasmiaceae</taxon>
        <taxon>Marasmius</taxon>
    </lineage>
</organism>
<evidence type="ECO:0000256" key="3">
    <source>
        <dbReference type="SAM" id="MobiDB-lite"/>
    </source>
</evidence>
<proteinExistence type="predicted"/>
<feature type="domain" description="Trs120/TRAPPC9 third Ig-like" evidence="7">
    <location>
        <begin position="989"/>
        <end position="1155"/>
    </location>
</feature>
<comment type="caution">
    <text evidence="8">The sequence shown here is derived from an EMBL/GenBank/DDBJ whole genome shotgun (WGS) entry which is preliminary data.</text>
</comment>
<protein>
    <submittedName>
        <fullName evidence="8">Uncharacterized protein</fullName>
    </submittedName>
</protein>
<evidence type="ECO:0000313" key="8">
    <source>
        <dbReference type="EMBL" id="KAL0581718.1"/>
    </source>
</evidence>
<dbReference type="PANTHER" id="PTHR21512:SF5">
    <property type="entry name" value="TRAFFICKING PROTEIN PARTICLE COMPLEX SUBUNIT 9"/>
    <property type="match status" value="1"/>
</dbReference>
<feature type="domain" description="Trs120/TRAPPC9 TPR region" evidence="5">
    <location>
        <begin position="402"/>
        <end position="621"/>
    </location>
</feature>
<dbReference type="InterPro" id="IPR058563">
    <property type="entry name" value="Trs120_TRAPPC9_N"/>
</dbReference>
<sequence>MTVASDAAVLALSAPTGASSLKSTRTVSAYGRSMDTHVFASLAQVRILLVPVGPISPDLFEKYASEIRSFDSIRLGDIPEATNDERARFTSNPLSTGHLQLNYPSHPPPASHHSLSLIRPSHFPLAVVGIASCSHADSLSSVSSQFNSVLLDMFPGDALYPLAKNCFVFEEGDGSSGISTSESIAGLVVFPSMMGNRKLYIGTLLADLCSNILGEFSALFQRLENPLGNEYLNASTLPTLPPLSEMPLSLDSTRDRLPPLPSHSSHPEISKVASLSAPQLKRNSSLGVPPSRKRLSGIGAASSDARLYKVMADLFLLAGRTQDASIWYSEALQLFKPSVDPVWQASALEGLATILVLDAWAAGQGLGWGPMAFTTMLQSGPTPYLPPTVTQETRNSWSKLERLSIISGISRYSISNALSPAHGPWLLHLGARERISILEVMASIYSCIGYKRKEAYILREVLGCVLDLIVCGREDGSHPSMSDGMGLGIQGMAAGVQVPNAVGVRLSERSDGNQSVLELLKRVCRVLGVNLDAVKVADPHGAAAQSSTNDAADWQEPFGWPELQVGVIREAIAVAEALPDFLAVAQYALSSLKTLIHILTPADQHHLYSTAARALSTAKRRGSSNVIEFWPSRPVVSITLAPLPLIRLPIEKPMSALQARPSDPNNIITGATDPFLYNPRRVNATKGNQLVIENENLEFVVVLHNPYTFDLELQRVSLSTSGVPLISEPVSIVVPACCDHPIILEGKPQRTGSLVIRGCIVQTPGGTLKEILLPLATVDEEERSSRVRSSFQAELGRSKYFGLEALPWEKATRRQSQQLAKKGSDKSKPARFLECKVVPEQPLLRIRRTSVTHGALMLYNGEKSTLQITFENISPLPIDFIRLVCNDSTIAPAQQALADGNLSVFDTYETEYALINCPVFSWSKKDSVTIPPRHKTTLTISCFGKVGCTEGTIHASYSYVHRDGENAPDVFHTRQLSFPLMVTVYHMLECHGMDILPFPPYFPKHSDQENSRQRISTTGIDDGMNWCLFALDVRNAYGSPFQVFVERKQEGVPDARSSVVIPPGLTSRIIVPLRKFILSEEHISQPIPTLSDRQFVVDKSKLSESEQKMQRELFWYREELLKSLRCGWQEANGTRFGDLSLRQQRLTLNMLETLRTETTVVQLSLVAQAESVDSIVHKNGRYYAPPYHILRLRTKITNQARTSHALTLDLRLEPAEHIIYDGVLDDIPVGRLDSDETQELDFAICFLSHGRFDVTAMAKVAGDPHEHEKGIAHLACIVDGGE</sequence>
<dbReference type="InterPro" id="IPR058567">
    <property type="entry name" value="Ig_TRAPPC9_Trs120_3rd"/>
</dbReference>
<evidence type="ECO:0000313" key="9">
    <source>
        <dbReference type="Proteomes" id="UP001465976"/>
    </source>
</evidence>
<dbReference type="Pfam" id="PF26280">
    <property type="entry name" value="Ig_TRAPPC9-Trs120_2nd"/>
    <property type="match status" value="1"/>
</dbReference>
<feature type="domain" description="Trs120/TRAPPC9 N-terminal" evidence="4">
    <location>
        <begin position="42"/>
        <end position="361"/>
    </location>
</feature>
<evidence type="ECO:0000259" key="7">
    <source>
        <dbReference type="Pfam" id="PF26282"/>
    </source>
</evidence>
<dbReference type="InterPro" id="IPR058565">
    <property type="entry name" value="Ig_TRAPPC9_Trs120_1st"/>
</dbReference>
<evidence type="ECO:0000259" key="5">
    <source>
        <dbReference type="Pfam" id="PF26251"/>
    </source>
</evidence>
<accession>A0ABR3G1U2</accession>
<dbReference type="EMBL" id="JBAHYK010000005">
    <property type="protein sequence ID" value="KAL0581718.1"/>
    <property type="molecule type" value="Genomic_DNA"/>
</dbReference>
<dbReference type="Pfam" id="PF26254">
    <property type="entry name" value="Ig_TRAPPC9-Trs120_1st"/>
    <property type="match status" value="1"/>
</dbReference>
<keyword evidence="9" id="KW-1185">Reference proteome</keyword>
<dbReference type="Pfam" id="PF08626">
    <property type="entry name" value="TRAPPC9-Trs120"/>
    <property type="match status" value="1"/>
</dbReference>
<feature type="domain" description="Trs120/TRAPPC9 first Ig-like" evidence="6">
    <location>
        <begin position="635"/>
        <end position="840"/>
    </location>
</feature>
<gene>
    <name evidence="8" type="ORF">V5O48_000300</name>
</gene>
<dbReference type="InterPro" id="IPR013935">
    <property type="entry name" value="Trs120_TRAPPC9"/>
</dbReference>
<evidence type="ECO:0000256" key="2">
    <source>
        <dbReference type="ARBA" id="ARBA00023034"/>
    </source>
</evidence>
<dbReference type="Proteomes" id="UP001465976">
    <property type="component" value="Unassembled WGS sequence"/>
</dbReference>
<dbReference type="Pfam" id="PF26251">
    <property type="entry name" value="TPR_TRAPPC9-Trs120"/>
    <property type="match status" value="1"/>
</dbReference>
<evidence type="ECO:0000256" key="1">
    <source>
        <dbReference type="ARBA" id="ARBA00004555"/>
    </source>
</evidence>
<feature type="region of interest" description="Disordered" evidence="3">
    <location>
        <begin position="251"/>
        <end position="289"/>
    </location>
</feature>
<name>A0ABR3G1U2_9AGAR</name>
<dbReference type="PANTHER" id="PTHR21512">
    <property type="entry name" value="TRAFFICKING PROTEIN PARTICLE COMPLEX SUBUNIT 9"/>
    <property type="match status" value="1"/>
</dbReference>
<evidence type="ECO:0000259" key="6">
    <source>
        <dbReference type="Pfam" id="PF26254"/>
    </source>
</evidence>
<keyword evidence="2" id="KW-0333">Golgi apparatus</keyword>
<evidence type="ECO:0000259" key="4">
    <source>
        <dbReference type="Pfam" id="PF08626"/>
    </source>
</evidence>
<comment type="subcellular location">
    <subcellularLocation>
        <location evidence="1">Golgi apparatus</location>
    </subcellularLocation>
</comment>